<proteinExistence type="predicted"/>
<reference evidence="1" key="1">
    <citation type="journal article" date="2021" name="Proc. Natl. Acad. Sci. U.S.A.">
        <title>A Catalog of Tens of Thousands of Viruses from Human Metagenomes Reveals Hidden Associations with Chronic Diseases.</title>
        <authorList>
            <person name="Tisza M.J."/>
            <person name="Buck C.B."/>
        </authorList>
    </citation>
    <scope>NUCLEOTIDE SEQUENCE</scope>
    <source>
        <strain evidence="1">Ctrcb4</strain>
    </source>
</reference>
<accession>A0A8S5RPY4</accession>
<name>A0A8S5RPY4_9VIRU</name>
<organism evidence="1">
    <name type="scientific">virus sp. ctrcb4</name>
    <dbReference type="NCBI Taxonomy" id="2825824"/>
    <lineage>
        <taxon>Viruses</taxon>
    </lineage>
</organism>
<sequence>MGGVSNSSHQYYEAVDLQPEDTSVKGVENFFNFIKDYFTRNKVIIDQCFIEKSGSTTWVHLGISPRMRNQYGELRV</sequence>
<dbReference type="EMBL" id="BK059132">
    <property type="protein sequence ID" value="DAE33235.1"/>
    <property type="molecule type" value="Genomic_DNA"/>
</dbReference>
<evidence type="ECO:0000313" key="1">
    <source>
        <dbReference type="EMBL" id="DAE33235.1"/>
    </source>
</evidence>
<protein>
    <submittedName>
        <fullName evidence="1">Peptidase</fullName>
    </submittedName>
</protein>